<feature type="compositionally biased region" description="Acidic residues" evidence="7">
    <location>
        <begin position="469"/>
        <end position="486"/>
    </location>
</feature>
<evidence type="ECO:0000256" key="2">
    <source>
        <dbReference type="ARBA" id="ARBA00008387"/>
    </source>
</evidence>
<dbReference type="InterPro" id="IPR008707">
    <property type="entry name" value="B-propeller_PilY1"/>
</dbReference>
<organism evidence="10 11">
    <name type="scientific">Moritella viscosa</name>
    <dbReference type="NCBI Taxonomy" id="80854"/>
    <lineage>
        <taxon>Bacteria</taxon>
        <taxon>Pseudomonadati</taxon>
        <taxon>Pseudomonadota</taxon>
        <taxon>Gammaproteobacteria</taxon>
        <taxon>Alteromonadales</taxon>
        <taxon>Moritellaceae</taxon>
        <taxon>Moritella</taxon>
    </lineage>
</organism>
<proteinExistence type="inferred from homology"/>
<feature type="domain" description="PilY1 beta-propeller" evidence="9">
    <location>
        <begin position="857"/>
        <end position="1188"/>
    </location>
</feature>
<sequence>MKRIFKPVSIVLLAILSLSVIADESEIYQAELKNREPQVLIILDTSSHMKDKVDYPYPRRYDPHIAYPPVSDTLGEKLTDNLFGDEFYYYSQTSDAVGLDHSSLIAIAKEGLENPETPLNPAYINFVKTIPRLGSNDKFESLEMNCFMALKDLEGELGAFQDFYQRWQKKGVEWGWWGLFYIPQTKYSWQKIGEKTNFIEELKNIFRAFGPLGRAAANLVPNFVYNYVDCKTDIETTGKDGKKNPGYEHNQIMPRPEGGYIGKDTDGNDKYSGDGVNDNYAEDLNRQGYPVAGSESILDLSNLDNGTWDSIWHAGYGSTPHSITESENKAYVYSENLVKWAELAKNGSVVDGNFKLSNLQIAKKVILDLMLDTRDIKTGLEVFNSNEGYKLWSKIANNHGGRILSGIKTYDTNSARVLKNKVGDIITTRRNRAGLCESLYEGYLYLYGKQIKYGDKFSLLSKPNRDRSVEEDDNDSSNNSEDNDDNDDRKYINPLMEWSQTCQTEAYIIIVSPGYHDVTDSPFNFLKCKSIINAHDHDDDANSEIKSLPNADVSKAVDMADTDCKKNYMPVLSHWLATNDMNPSTPDVTERIITYTVGIGTVDENDNTRIPAANENLLDKTAENGGGKYYRASDANALRTQLLNAFNDIRARQNSTVSNVGTSIDSSYATQNSGNVYYSMFEANVTSRWMGNLKKFKITDAGILSAWSKSATSTADPVFKAALASTASGASSTTYFKDSVYSGWSTSDKTNSIKAGGVVEAYSLRSPVSGASATFNPREIYFNNDDLAEPLVDLNVANLKTAYGFSAGQDRELAIELGIEVDANDSDEEISQHVVENINWLLGIDATGQEYRKDIFGDPMHSSPLVIQFGDSTHPMNPQIFIGTNAGFFHAFEDKGRAVEEKWAFIPKNKLKYALSLRGSGVLAAGVQREYGIDGSAVDIKYSDSTQVKHLVTFGMRRGGSAYYTIDLGVGTEAPSLKWSVDSTTNKSNQNYTELGQTWSKPVVTKVFQSSSESDNSKPVLIFSGGYDPRKDTCATDCSGQDTKGRAIYVVDALTGDIIKAFENGTSSHSFEDGIASQVAVLDSDGDGYTDRIYAGDTGGNIYRVDMPAVLTLSGSSVDTGKWKVRKLASLGGNSEGNDRRFFNAPSIVRAKDGSKLYDGILIGSGDITRPNSDTEVRNYFYNIKDDSLYPTVWGNGTGDSPLIASDLATILYSPVLDPNNEDVTPASIPTDIENNINGWQFELNEDDAADGTYGGEKSLGNAVVINGVVHFNTYTPFTNDYIVTAQQCVFNQSGNSHYYQANMNTGKIKFYRRLANVVAKDLSVHARIYNGKSILRILGAGKGDSTTVDGAPTLTGLIDTAVTLTPKWTYRYFNEAVQ</sequence>
<evidence type="ECO:0000256" key="5">
    <source>
        <dbReference type="ARBA" id="ARBA00022837"/>
    </source>
</evidence>
<dbReference type="Pfam" id="PF05567">
    <property type="entry name" value="T4P_PilY1"/>
    <property type="match status" value="1"/>
</dbReference>
<dbReference type="Proteomes" id="UP000183794">
    <property type="component" value="Unassembled WGS sequence"/>
</dbReference>
<reference evidence="10 11" key="1">
    <citation type="submission" date="2016-11" db="EMBL/GenBank/DDBJ databases">
        <authorList>
            <person name="Jaros S."/>
            <person name="Januszkiewicz K."/>
            <person name="Wedrychowicz H."/>
        </authorList>
    </citation>
    <scope>NUCLEOTIDE SEQUENCE [LARGE SCALE GENOMIC DNA]</scope>
    <source>
        <strain evidence="10">NVI 5450</strain>
    </source>
</reference>
<evidence type="ECO:0000256" key="4">
    <source>
        <dbReference type="ARBA" id="ARBA00022723"/>
    </source>
</evidence>
<dbReference type="InterPro" id="IPR011047">
    <property type="entry name" value="Quinoprotein_ADH-like_sf"/>
</dbReference>
<evidence type="ECO:0000259" key="9">
    <source>
        <dbReference type="Pfam" id="PF05567"/>
    </source>
</evidence>
<keyword evidence="3" id="KW-1029">Fimbrium biogenesis</keyword>
<keyword evidence="5" id="KW-0106">Calcium</keyword>
<dbReference type="OrthoDB" id="7156875at2"/>
<feature type="region of interest" description="Disordered" evidence="7">
    <location>
        <begin position="239"/>
        <end position="258"/>
    </location>
</feature>
<evidence type="ECO:0000313" key="10">
    <source>
        <dbReference type="EMBL" id="SGY82599.1"/>
    </source>
</evidence>
<evidence type="ECO:0000313" key="11">
    <source>
        <dbReference type="Proteomes" id="UP000183794"/>
    </source>
</evidence>
<feature type="signal peptide" evidence="8">
    <location>
        <begin position="1"/>
        <end position="22"/>
    </location>
</feature>
<evidence type="ECO:0000256" key="8">
    <source>
        <dbReference type="SAM" id="SignalP"/>
    </source>
</evidence>
<dbReference type="SUPFAM" id="SSF50998">
    <property type="entry name" value="Quinoprotein alcohol dehydrogenase-like"/>
    <property type="match status" value="1"/>
</dbReference>
<dbReference type="GO" id="GO:0009289">
    <property type="term" value="C:pilus"/>
    <property type="evidence" value="ECO:0007669"/>
    <property type="project" value="UniProtKB-SubCell"/>
</dbReference>
<comment type="subcellular location">
    <subcellularLocation>
        <location evidence="1">Fimbrium</location>
    </subcellularLocation>
</comment>
<keyword evidence="4" id="KW-0479">Metal-binding</keyword>
<feature type="region of interest" description="Disordered" evidence="7">
    <location>
        <begin position="464"/>
        <end position="490"/>
    </location>
</feature>
<dbReference type="EMBL" id="FPLD01000005">
    <property type="protein sequence ID" value="SGY82599.1"/>
    <property type="molecule type" value="Genomic_DNA"/>
</dbReference>
<gene>
    <name evidence="10" type="ORF">NVI5450_0178</name>
</gene>
<name>A0A1K9YS80_9GAMM</name>
<evidence type="ECO:0000256" key="7">
    <source>
        <dbReference type="SAM" id="MobiDB-lite"/>
    </source>
</evidence>
<protein>
    <submittedName>
        <fullName evidence="10">Type IV pilin biogenesis protein, putative</fullName>
    </submittedName>
</protein>
<feature type="chain" id="PRO_5012476241" evidence="8">
    <location>
        <begin position="23"/>
        <end position="1379"/>
    </location>
</feature>
<dbReference type="RefSeq" id="WP_075517900.1">
    <property type="nucleotide sequence ID" value="NZ_FPLD01000005.1"/>
</dbReference>
<evidence type="ECO:0000256" key="3">
    <source>
        <dbReference type="ARBA" id="ARBA00022558"/>
    </source>
</evidence>
<evidence type="ECO:0000256" key="1">
    <source>
        <dbReference type="ARBA" id="ARBA00004561"/>
    </source>
</evidence>
<keyword evidence="8" id="KW-0732">Signal</keyword>
<evidence type="ECO:0000256" key="6">
    <source>
        <dbReference type="ARBA" id="ARBA00023263"/>
    </source>
</evidence>
<dbReference type="Gene3D" id="3.40.50.410">
    <property type="entry name" value="von Willebrand factor, type A domain"/>
    <property type="match status" value="1"/>
</dbReference>
<accession>A0A1K9YS80</accession>
<keyword evidence="6" id="KW-0281">Fimbrium</keyword>
<dbReference type="InterPro" id="IPR036465">
    <property type="entry name" value="vWFA_dom_sf"/>
</dbReference>
<dbReference type="GO" id="GO:0046872">
    <property type="term" value="F:metal ion binding"/>
    <property type="evidence" value="ECO:0007669"/>
    <property type="project" value="UniProtKB-KW"/>
</dbReference>
<comment type="similarity">
    <text evidence="2">Belongs to the PilY1 family.</text>
</comment>